<evidence type="ECO:0000259" key="1">
    <source>
        <dbReference type="PROSITE" id="PS51186"/>
    </source>
</evidence>
<dbReference type="SUPFAM" id="SSF55729">
    <property type="entry name" value="Acyl-CoA N-acyltransferases (Nat)"/>
    <property type="match status" value="1"/>
</dbReference>
<feature type="domain" description="N-acetyltransferase" evidence="1">
    <location>
        <begin position="1"/>
        <end position="169"/>
    </location>
</feature>
<dbReference type="Proteomes" id="UP000239010">
    <property type="component" value="Unassembled WGS sequence"/>
</dbReference>
<organism evidence="2 3">
    <name type="scientific">Entomoplasma ellychniae</name>
    <dbReference type="NCBI Taxonomy" id="2114"/>
    <lineage>
        <taxon>Bacteria</taxon>
        <taxon>Bacillati</taxon>
        <taxon>Mycoplasmatota</taxon>
        <taxon>Mollicutes</taxon>
        <taxon>Entomoplasmatales</taxon>
        <taxon>Entomoplasmataceae</taxon>
        <taxon>Entomoplasma</taxon>
    </lineage>
</organism>
<dbReference type="PANTHER" id="PTHR39173">
    <property type="entry name" value="ACETYLTRANSFERASE"/>
    <property type="match status" value="1"/>
</dbReference>
<protein>
    <submittedName>
        <fullName evidence="2">Acetyltransferase</fullName>
    </submittedName>
</protein>
<keyword evidence="2" id="KW-0808">Transferase</keyword>
<dbReference type="EMBL" id="PHND01000001">
    <property type="protein sequence ID" value="PPE04769.1"/>
    <property type="molecule type" value="Genomic_DNA"/>
</dbReference>
<dbReference type="Gene3D" id="3.40.630.30">
    <property type="match status" value="1"/>
</dbReference>
<dbReference type="InterPro" id="IPR000182">
    <property type="entry name" value="GNAT_dom"/>
</dbReference>
<proteinExistence type="predicted"/>
<reference evidence="2 3" key="1">
    <citation type="submission" date="2017-11" db="EMBL/GenBank/DDBJ databases">
        <title>Genome sequence of Entomoplasma ellychniae ELCN-1 (ATCC 43707).</title>
        <authorList>
            <person name="Lo W.-S."/>
            <person name="Gasparich G.E."/>
            <person name="Kuo C.-H."/>
        </authorList>
    </citation>
    <scope>NUCLEOTIDE SEQUENCE [LARGE SCALE GENOMIC DNA]</scope>
    <source>
        <strain evidence="2 3">ELCN-1</strain>
    </source>
</reference>
<evidence type="ECO:0000313" key="2">
    <source>
        <dbReference type="EMBL" id="PPE04769.1"/>
    </source>
</evidence>
<dbReference type="CDD" id="cd04301">
    <property type="entry name" value="NAT_SF"/>
    <property type="match status" value="1"/>
</dbReference>
<dbReference type="RefSeq" id="WP_104205859.1">
    <property type="nucleotide sequence ID" value="NZ_PHND01000001.1"/>
</dbReference>
<sequence>MRIKIVKPQIKYLNQLEELKNDFIFSGESVDGVQGSADLLDFKNTIDWIDFVNKGVGKNNWVSFRQFLAVDETDSLLGLINLRLSLNDYLLNYGGHIGYAVSPKHRNKGVASKMLFQVLQICKKEKIDQVLITCLDTNLASEKVIIKNGGVLEDVRSNGKHNYKRFWIK</sequence>
<gene>
    <name evidence="2" type="ORF">EELLY_v1c04490</name>
</gene>
<dbReference type="PANTHER" id="PTHR39173:SF1">
    <property type="entry name" value="ACETYLTRANSFERASE"/>
    <property type="match status" value="1"/>
</dbReference>
<accession>A0A8E2UA34</accession>
<dbReference type="InterPro" id="IPR016181">
    <property type="entry name" value="Acyl_CoA_acyltransferase"/>
</dbReference>
<dbReference type="GO" id="GO:0016747">
    <property type="term" value="F:acyltransferase activity, transferring groups other than amino-acyl groups"/>
    <property type="evidence" value="ECO:0007669"/>
    <property type="project" value="InterPro"/>
</dbReference>
<name>A0A8E2UA34_9MOLU</name>
<dbReference type="PROSITE" id="PS51186">
    <property type="entry name" value="GNAT"/>
    <property type="match status" value="1"/>
</dbReference>
<dbReference type="AlphaFoldDB" id="A0A8E2UA34"/>
<evidence type="ECO:0000313" key="3">
    <source>
        <dbReference type="Proteomes" id="UP000239010"/>
    </source>
</evidence>
<dbReference type="Pfam" id="PF13302">
    <property type="entry name" value="Acetyltransf_3"/>
    <property type="match status" value="1"/>
</dbReference>
<keyword evidence="3" id="KW-1185">Reference proteome</keyword>
<comment type="caution">
    <text evidence="2">The sequence shown here is derived from an EMBL/GenBank/DDBJ whole genome shotgun (WGS) entry which is preliminary data.</text>
</comment>